<dbReference type="AlphaFoldDB" id="A0A2A7S2G2"/>
<protein>
    <recommendedName>
        <fullName evidence="2">Aldehyde dehydrogenase domain-containing protein</fullName>
    </recommendedName>
</protein>
<dbReference type="RefSeq" id="WP_080742197.1">
    <property type="nucleotide sequence ID" value="NZ_CADEVY010000004.1"/>
</dbReference>
<name>A0A2A7S2G2_BURGA</name>
<evidence type="ECO:0000259" key="2">
    <source>
        <dbReference type="Pfam" id="PF00171"/>
    </source>
</evidence>
<dbReference type="EMBL" id="PDDY01000004">
    <property type="protein sequence ID" value="PEH37864.1"/>
    <property type="molecule type" value="Genomic_DNA"/>
</dbReference>
<dbReference type="InterPro" id="IPR015590">
    <property type="entry name" value="Aldehyde_DH_dom"/>
</dbReference>
<dbReference type="Gene3D" id="3.40.309.10">
    <property type="entry name" value="Aldehyde Dehydrogenase, Chain A, domain 2"/>
    <property type="match status" value="1"/>
</dbReference>
<dbReference type="InterPro" id="IPR016162">
    <property type="entry name" value="Ald_DH_N"/>
</dbReference>
<dbReference type="OrthoDB" id="6187633at2"/>
<gene>
    <name evidence="3" type="ORF">CRM94_25705</name>
</gene>
<dbReference type="Gene3D" id="3.40.605.10">
    <property type="entry name" value="Aldehyde Dehydrogenase, Chain A, domain 1"/>
    <property type="match status" value="1"/>
</dbReference>
<dbReference type="Pfam" id="PF00171">
    <property type="entry name" value="Aldedh"/>
    <property type="match status" value="1"/>
</dbReference>
<reference evidence="4" key="1">
    <citation type="submission" date="2017-09" db="EMBL/GenBank/DDBJ databases">
        <title>FDA dAtabase for Regulatory Grade micrObial Sequences (FDA-ARGOS): Supporting development and validation of Infectious Disease Dx tests.</title>
        <authorList>
            <person name="Minogue T."/>
            <person name="Wolcott M."/>
            <person name="Wasieloski L."/>
            <person name="Aguilar W."/>
            <person name="Moore D."/>
            <person name="Tallon L."/>
            <person name="Sadzewicz L."/>
            <person name="Ott S."/>
            <person name="Zhao X."/>
            <person name="Nagaraj S."/>
            <person name="Vavikolanu K."/>
            <person name="Aluvathingal J."/>
            <person name="Nadendla S."/>
            <person name="Sichtig H."/>
        </authorList>
    </citation>
    <scope>NUCLEOTIDE SEQUENCE [LARGE SCALE GENOMIC DNA]</scope>
    <source>
        <strain evidence="4">FDAARGOS_390</strain>
    </source>
</reference>
<proteinExistence type="predicted"/>
<dbReference type="GO" id="GO:0016620">
    <property type="term" value="F:oxidoreductase activity, acting on the aldehyde or oxo group of donors, NAD or NADP as acceptor"/>
    <property type="evidence" value="ECO:0007669"/>
    <property type="project" value="InterPro"/>
</dbReference>
<evidence type="ECO:0000313" key="3">
    <source>
        <dbReference type="EMBL" id="PEH37864.1"/>
    </source>
</evidence>
<evidence type="ECO:0000256" key="1">
    <source>
        <dbReference type="ARBA" id="ARBA00023002"/>
    </source>
</evidence>
<comment type="caution">
    <text evidence="3">The sequence shown here is derived from an EMBL/GenBank/DDBJ whole genome shotgun (WGS) entry which is preliminary data.</text>
</comment>
<accession>A0A2A7S2G2</accession>
<feature type="domain" description="Aldehyde dehydrogenase" evidence="2">
    <location>
        <begin position="3"/>
        <end position="135"/>
    </location>
</feature>
<dbReference type="PANTHER" id="PTHR11699">
    <property type="entry name" value="ALDEHYDE DEHYDROGENASE-RELATED"/>
    <property type="match status" value="1"/>
</dbReference>
<dbReference type="InterPro" id="IPR016163">
    <property type="entry name" value="Ald_DH_C"/>
</dbReference>
<keyword evidence="1" id="KW-0560">Oxidoreductase</keyword>
<organism evidence="3 4">
    <name type="scientific">Burkholderia gladioli</name>
    <name type="common">Pseudomonas marginata</name>
    <name type="synonym">Phytomonas marginata</name>
    <dbReference type="NCBI Taxonomy" id="28095"/>
    <lineage>
        <taxon>Bacteria</taxon>
        <taxon>Pseudomonadati</taxon>
        <taxon>Pseudomonadota</taxon>
        <taxon>Betaproteobacteria</taxon>
        <taxon>Burkholderiales</taxon>
        <taxon>Burkholderiaceae</taxon>
        <taxon>Burkholderia</taxon>
    </lineage>
</organism>
<evidence type="ECO:0000313" key="4">
    <source>
        <dbReference type="Proteomes" id="UP000220629"/>
    </source>
</evidence>
<dbReference type="InterPro" id="IPR016161">
    <property type="entry name" value="Ald_DH/histidinol_DH"/>
</dbReference>
<sequence length="141" mass="15290">MDASARLVCGGKPSSDPSLSRGLFVEPTIFADVDVSMSIAREEIFGPVLSVIRWRDERKLFDALNALDVGVTASVWTTTLNKAHRSAARIAAGYVWVNNCSIHIPGAPFGGYKQSGIGREESEEELPEFARLKNVIVALAE</sequence>
<dbReference type="SUPFAM" id="SSF53720">
    <property type="entry name" value="ALDH-like"/>
    <property type="match status" value="1"/>
</dbReference>
<dbReference type="Proteomes" id="UP000220629">
    <property type="component" value="Unassembled WGS sequence"/>
</dbReference>